<dbReference type="OrthoDB" id="5348404at2759"/>
<dbReference type="GO" id="GO:0016020">
    <property type="term" value="C:membrane"/>
    <property type="evidence" value="ECO:0007669"/>
    <property type="project" value="UniProtKB-SubCell"/>
</dbReference>
<dbReference type="AlphaFoldDB" id="A0A2P6V997"/>
<evidence type="ECO:0000313" key="8">
    <source>
        <dbReference type="Proteomes" id="UP000239649"/>
    </source>
</evidence>
<feature type="transmembrane region" description="Helical" evidence="6">
    <location>
        <begin position="12"/>
        <end position="32"/>
    </location>
</feature>
<protein>
    <submittedName>
        <fullName evidence="7">Transmembrane 184A-like</fullName>
    </submittedName>
</protein>
<feature type="compositionally biased region" description="Polar residues" evidence="5">
    <location>
        <begin position="452"/>
        <end position="464"/>
    </location>
</feature>
<evidence type="ECO:0000256" key="5">
    <source>
        <dbReference type="SAM" id="MobiDB-lite"/>
    </source>
</evidence>
<accession>A0A2P6V997</accession>
<evidence type="ECO:0000256" key="2">
    <source>
        <dbReference type="ARBA" id="ARBA00022692"/>
    </source>
</evidence>
<feature type="transmembrane region" description="Helical" evidence="6">
    <location>
        <begin position="206"/>
        <end position="232"/>
    </location>
</feature>
<dbReference type="EMBL" id="LHPF02000019">
    <property type="protein sequence ID" value="PSC70645.1"/>
    <property type="molecule type" value="Genomic_DNA"/>
</dbReference>
<evidence type="ECO:0000256" key="4">
    <source>
        <dbReference type="ARBA" id="ARBA00023136"/>
    </source>
</evidence>
<evidence type="ECO:0000256" key="6">
    <source>
        <dbReference type="SAM" id="Phobius"/>
    </source>
</evidence>
<reference evidence="7 8" key="1">
    <citation type="journal article" date="2018" name="Plant J.">
        <title>Genome sequences of Chlorella sorokiniana UTEX 1602 and Micractinium conductrix SAG 241.80: implications to maltose excretion by a green alga.</title>
        <authorList>
            <person name="Arriola M.B."/>
            <person name="Velmurugan N."/>
            <person name="Zhang Y."/>
            <person name="Plunkett M.H."/>
            <person name="Hondzo H."/>
            <person name="Barney B.M."/>
        </authorList>
    </citation>
    <scope>NUCLEOTIDE SEQUENCE [LARGE SCALE GENOMIC DNA]</scope>
    <source>
        <strain evidence="7 8">SAG 241.80</strain>
    </source>
</reference>
<dbReference type="STRING" id="554055.A0A2P6V997"/>
<keyword evidence="3 6" id="KW-1133">Transmembrane helix</keyword>
<proteinExistence type="predicted"/>
<feature type="region of interest" description="Disordered" evidence="5">
    <location>
        <begin position="422"/>
        <end position="464"/>
    </location>
</feature>
<dbReference type="Pfam" id="PF03619">
    <property type="entry name" value="Solute_trans_a"/>
    <property type="match status" value="1"/>
</dbReference>
<dbReference type="SMART" id="SM01417">
    <property type="entry name" value="Solute_trans_a"/>
    <property type="match status" value="1"/>
</dbReference>
<comment type="caution">
    <text evidence="7">The sequence shown here is derived from an EMBL/GenBank/DDBJ whole genome shotgun (WGS) entry which is preliminary data.</text>
</comment>
<comment type="subcellular location">
    <subcellularLocation>
        <location evidence="1">Membrane</location>
        <topology evidence="1">Multi-pass membrane protein</topology>
    </subcellularLocation>
</comment>
<gene>
    <name evidence="7" type="ORF">C2E20_6026</name>
</gene>
<feature type="transmembrane region" description="Helical" evidence="6">
    <location>
        <begin position="244"/>
        <end position="267"/>
    </location>
</feature>
<keyword evidence="4 6" id="KW-0472">Membrane</keyword>
<feature type="transmembrane region" description="Helical" evidence="6">
    <location>
        <begin position="82"/>
        <end position="100"/>
    </location>
</feature>
<dbReference type="InterPro" id="IPR005178">
    <property type="entry name" value="Ostalpha/TMEM184C"/>
</dbReference>
<feature type="transmembrane region" description="Helical" evidence="6">
    <location>
        <begin position="170"/>
        <end position="194"/>
    </location>
</feature>
<feature type="transmembrane region" description="Helical" evidence="6">
    <location>
        <begin position="137"/>
        <end position="158"/>
    </location>
</feature>
<dbReference type="PANTHER" id="PTHR23423">
    <property type="entry name" value="ORGANIC SOLUTE TRANSPORTER-RELATED"/>
    <property type="match status" value="1"/>
</dbReference>
<keyword evidence="8" id="KW-1185">Reference proteome</keyword>
<evidence type="ECO:0000313" key="7">
    <source>
        <dbReference type="EMBL" id="PSC70645.1"/>
    </source>
</evidence>
<organism evidence="7 8">
    <name type="scientific">Micractinium conductrix</name>
    <dbReference type="NCBI Taxonomy" id="554055"/>
    <lineage>
        <taxon>Eukaryota</taxon>
        <taxon>Viridiplantae</taxon>
        <taxon>Chlorophyta</taxon>
        <taxon>core chlorophytes</taxon>
        <taxon>Trebouxiophyceae</taxon>
        <taxon>Chlorellales</taxon>
        <taxon>Chlorellaceae</taxon>
        <taxon>Chlorella clade</taxon>
        <taxon>Micractinium</taxon>
    </lineage>
</organism>
<dbReference type="Proteomes" id="UP000239649">
    <property type="component" value="Unassembled WGS sequence"/>
</dbReference>
<feature type="compositionally biased region" description="Polar residues" evidence="5">
    <location>
        <begin position="383"/>
        <end position="392"/>
    </location>
</feature>
<sequence>MMFWDSLGGHVAAGVCAYVGLAISIFQIIQHLRHYSEPVFQRYIVRIIFMVPMYSICSFPSLVSPGQAIYWNTVRDAYEAWVIYNFMSLCLAYVGGPGAVEVKMHGFLLLPSWAAGTCCMPPMPVNGRFVRYTKQMALQFVLVKPILAVLTLVLYSTGHYSEGNWAPNNGYLWITIFYNLTYTVALYGLLLFYLGTHELLAPFKPLLKFMLVKVVIFLSYWQGLFIAIATGAGAIDTPEDGTNLQSWLLCVEMLPSAIFMLFAFPWADYVVAGGNIRGGNITHAISIRDVVTDTVHQFAPAYHDYVLYSDGTHKAATPPKTVRTRTFMAVGQESTRGAHGDNLLMNMELGGVSTWTKSSTGGPPAPGQTDESEAGGVAGLQPLGSSEDQQLSGPRFTLSDEQEHVDSPVEVGRSKFLAVEAEDPFAEREGSGSSSVAGGKKGKKGKAATGLTDFSSVSLDSPKR</sequence>
<keyword evidence="2 6" id="KW-0812">Transmembrane</keyword>
<feature type="transmembrane region" description="Helical" evidence="6">
    <location>
        <begin position="44"/>
        <end position="62"/>
    </location>
</feature>
<feature type="region of interest" description="Disordered" evidence="5">
    <location>
        <begin position="353"/>
        <end position="394"/>
    </location>
</feature>
<name>A0A2P6V997_9CHLO</name>
<evidence type="ECO:0000256" key="3">
    <source>
        <dbReference type="ARBA" id="ARBA00022989"/>
    </source>
</evidence>
<evidence type="ECO:0000256" key="1">
    <source>
        <dbReference type="ARBA" id="ARBA00004141"/>
    </source>
</evidence>